<dbReference type="Pfam" id="PF04309">
    <property type="entry name" value="G3P_antiterm"/>
    <property type="match status" value="1"/>
</dbReference>
<keyword evidence="2" id="KW-1185">Reference proteome</keyword>
<dbReference type="GO" id="GO:0006355">
    <property type="term" value="P:regulation of DNA-templated transcription"/>
    <property type="evidence" value="ECO:0007669"/>
    <property type="project" value="InterPro"/>
</dbReference>
<dbReference type="EMBL" id="JAATJN010000001">
    <property type="protein sequence ID" value="NJC57055.1"/>
    <property type="molecule type" value="Genomic_DNA"/>
</dbReference>
<dbReference type="AlphaFoldDB" id="A0A846S050"/>
<dbReference type="GO" id="GO:0006071">
    <property type="term" value="P:glycerol metabolic process"/>
    <property type="evidence" value="ECO:0007669"/>
    <property type="project" value="InterPro"/>
</dbReference>
<dbReference type="InterPro" id="IPR013785">
    <property type="entry name" value="Aldolase_TIM"/>
</dbReference>
<dbReference type="SUPFAM" id="SSF110391">
    <property type="entry name" value="GlpP-like"/>
    <property type="match status" value="1"/>
</dbReference>
<dbReference type="Gene3D" id="3.20.20.70">
    <property type="entry name" value="Aldolase class I"/>
    <property type="match status" value="1"/>
</dbReference>
<dbReference type="InterPro" id="IPR006699">
    <property type="entry name" value="GlpP"/>
</dbReference>
<protein>
    <submittedName>
        <fullName evidence="1">Glycerol uptake operon antiterminator</fullName>
    </submittedName>
</protein>
<reference evidence="1 2" key="1">
    <citation type="submission" date="2020-03" db="EMBL/GenBank/DDBJ databases">
        <title>Sequencing the genomes of 1000 actinobacteria strains.</title>
        <authorList>
            <person name="Klenk H.-P."/>
        </authorList>
    </citation>
    <scope>NUCLEOTIDE SEQUENCE [LARGE SCALE GENOMIC DNA]</scope>
    <source>
        <strain evidence="1 2">DSM 18964</strain>
    </source>
</reference>
<gene>
    <name evidence="1" type="ORF">BKA07_002090</name>
</gene>
<name>A0A846S050_9MICO</name>
<evidence type="ECO:0000313" key="1">
    <source>
        <dbReference type="EMBL" id="NJC57055.1"/>
    </source>
</evidence>
<accession>A0A846S050</accession>
<dbReference type="Proteomes" id="UP000576792">
    <property type="component" value="Unassembled WGS sequence"/>
</dbReference>
<dbReference type="PIRSF" id="PIRSF016897">
    <property type="entry name" value="GlpP"/>
    <property type="match status" value="1"/>
</dbReference>
<sequence>MTLESTLRDNPVIGTLFGEDDMKQFCARPTRFSFVANLPLVRVGAVIERLSAATTLPMLNVDSVQGLTANADGLEYLKGIGVPGIVSTHTQAVSRAADLGLLAVQKVFVTDRSNLRRAAATVKSSHAHFVQLMPWPVVPHLSPEFLRELGPFIVAGFVSTEDDIRSALSLGALAVSSSQKELWDYRPLNRHTGRNVSPRTTQSR</sequence>
<dbReference type="PANTHER" id="PTHR35787">
    <property type="entry name" value="GLYCEROL UPTAKE OPERON ANTITERMINATOR REGULATORY PROTEIN"/>
    <property type="match status" value="1"/>
</dbReference>
<proteinExistence type="predicted"/>
<dbReference type="PANTHER" id="PTHR35787:SF1">
    <property type="entry name" value="GLYCEROL UPTAKE OPERON ANTITERMINATOR REGULATORY PROTEIN"/>
    <property type="match status" value="1"/>
</dbReference>
<organism evidence="1 2">
    <name type="scientific">Brevibacterium marinum</name>
    <dbReference type="NCBI Taxonomy" id="418643"/>
    <lineage>
        <taxon>Bacteria</taxon>
        <taxon>Bacillati</taxon>
        <taxon>Actinomycetota</taxon>
        <taxon>Actinomycetes</taxon>
        <taxon>Micrococcales</taxon>
        <taxon>Brevibacteriaceae</taxon>
        <taxon>Brevibacterium</taxon>
    </lineage>
</organism>
<dbReference type="RefSeq" id="WP_167950829.1">
    <property type="nucleotide sequence ID" value="NZ_BAAAPQ010000007.1"/>
</dbReference>
<evidence type="ECO:0000313" key="2">
    <source>
        <dbReference type="Proteomes" id="UP000576792"/>
    </source>
</evidence>
<comment type="caution">
    <text evidence="1">The sequence shown here is derived from an EMBL/GenBank/DDBJ whole genome shotgun (WGS) entry which is preliminary data.</text>
</comment>